<name>A0ABS5E011_9BURK</name>
<feature type="region of interest" description="Disordered" evidence="1">
    <location>
        <begin position="416"/>
        <end position="440"/>
    </location>
</feature>
<dbReference type="Proteomes" id="UP000672097">
    <property type="component" value="Unassembled WGS sequence"/>
</dbReference>
<dbReference type="Pfam" id="PF06074">
    <property type="entry name" value="Portal_Mu"/>
    <property type="match status" value="1"/>
</dbReference>
<evidence type="ECO:0000313" key="2">
    <source>
        <dbReference type="EMBL" id="MBQ0936745.1"/>
    </source>
</evidence>
<keyword evidence="3" id="KW-1185">Reference proteome</keyword>
<protein>
    <submittedName>
        <fullName evidence="2">DUF935 family protein</fullName>
    </submittedName>
</protein>
<feature type="compositionally biased region" description="Low complexity" evidence="1">
    <location>
        <begin position="416"/>
        <end position="429"/>
    </location>
</feature>
<dbReference type="EMBL" id="JAGQDG010000006">
    <property type="protein sequence ID" value="MBQ0936745.1"/>
    <property type="molecule type" value="Genomic_DNA"/>
</dbReference>
<proteinExistence type="predicted"/>
<evidence type="ECO:0000256" key="1">
    <source>
        <dbReference type="SAM" id="MobiDB-lite"/>
    </source>
</evidence>
<dbReference type="InterPro" id="IPR009279">
    <property type="entry name" value="Portal_Mu"/>
</dbReference>
<sequence length="534" mass="57565">MALLSKLIGGLRGMLGKPQATPETDPQLWLNGLLAMPDPDPILRSIGQAERVYNGMVREPHILGEIRSLRGNFRSYKYRLLPGNEGDAASLRAHQICEEWMRSTAPCGVDTNGVQTDWMEVMWQMASSVLYGYRAHEVVPDLVNGLYLPTAVVDRPNRRFTFKADGSPLLISKGSGLQGEPVDPWRYVISRHMADATNPYGIAILSACFWAWTFKTGGWKYFVKYCEKHGLPWPVARYPMGTSEADIDKLEAAIAEMVESGYVVTQEGTGLELLVPSSSGSGSLPQLQLIQLANAEISKAINGQAMVSELNGVGARAASETAAERQAAINDSDRDTAAAGMGQIFKWITRWNIGDGVAPPTLEFFRNEKAGKDRAETYQIAVAMGANPSKSALLEELGIPEAEDEADRLTAPKAAAPALPAQPSKPAPKQGEPTPPTELELSGLAGLTFAKAAGMTEEEAITLATEAADQAIETSMIAPVAQMLADYEAQGKTLAEFKAALEDVVGVMDDEALREVIERALQYSILRGSATNAA</sequence>
<reference evidence="2 3" key="1">
    <citation type="submission" date="2021-04" db="EMBL/GenBank/DDBJ databases">
        <title>The genome sequence of type strain Ideonella paludis KCTC 32238.</title>
        <authorList>
            <person name="Liu Y."/>
        </authorList>
    </citation>
    <scope>NUCLEOTIDE SEQUENCE [LARGE SCALE GENOMIC DNA]</scope>
    <source>
        <strain evidence="2 3">KCTC 32238</strain>
    </source>
</reference>
<dbReference type="RefSeq" id="WP_210810136.1">
    <property type="nucleotide sequence ID" value="NZ_JAGQDG010000006.1"/>
</dbReference>
<organism evidence="2 3">
    <name type="scientific">Ideonella paludis</name>
    <dbReference type="NCBI Taxonomy" id="1233411"/>
    <lineage>
        <taxon>Bacteria</taxon>
        <taxon>Pseudomonadati</taxon>
        <taxon>Pseudomonadota</taxon>
        <taxon>Betaproteobacteria</taxon>
        <taxon>Burkholderiales</taxon>
        <taxon>Sphaerotilaceae</taxon>
        <taxon>Ideonella</taxon>
    </lineage>
</organism>
<gene>
    <name evidence="2" type="ORF">KAK11_15535</name>
</gene>
<comment type="caution">
    <text evidence="2">The sequence shown here is derived from an EMBL/GenBank/DDBJ whole genome shotgun (WGS) entry which is preliminary data.</text>
</comment>
<accession>A0ABS5E011</accession>
<evidence type="ECO:0000313" key="3">
    <source>
        <dbReference type="Proteomes" id="UP000672097"/>
    </source>
</evidence>